<organism evidence="1 2">
    <name type="scientific">Chamaesiphon polymorphus CCALA 037</name>
    <dbReference type="NCBI Taxonomy" id="2107692"/>
    <lineage>
        <taxon>Bacteria</taxon>
        <taxon>Bacillati</taxon>
        <taxon>Cyanobacteriota</taxon>
        <taxon>Cyanophyceae</taxon>
        <taxon>Gomontiellales</taxon>
        <taxon>Chamaesiphonaceae</taxon>
        <taxon>Chamaesiphon</taxon>
    </lineage>
</organism>
<dbReference type="AlphaFoldDB" id="A0A2T1FQW5"/>
<keyword evidence="2" id="KW-1185">Reference proteome</keyword>
<proteinExistence type="predicted"/>
<evidence type="ECO:0000313" key="1">
    <source>
        <dbReference type="EMBL" id="PSB47386.1"/>
    </source>
</evidence>
<dbReference type="RefSeq" id="WP_106311025.1">
    <property type="nucleotide sequence ID" value="NZ_PVWO01000460.1"/>
</dbReference>
<gene>
    <name evidence="1" type="ORF">C7B77_24365</name>
</gene>
<dbReference type="Proteomes" id="UP000238937">
    <property type="component" value="Unassembled WGS sequence"/>
</dbReference>
<reference evidence="1 2" key="1">
    <citation type="submission" date="2018-03" db="EMBL/GenBank/DDBJ databases">
        <title>The ancient ancestry and fast evolution of plastids.</title>
        <authorList>
            <person name="Moore K.R."/>
            <person name="Magnabosco C."/>
            <person name="Momper L."/>
            <person name="Gold D.A."/>
            <person name="Bosak T."/>
            <person name="Fournier G.P."/>
        </authorList>
    </citation>
    <scope>NUCLEOTIDE SEQUENCE [LARGE SCALE GENOMIC DNA]</scope>
    <source>
        <strain evidence="1 2">CCALA 037</strain>
    </source>
</reference>
<sequence length="106" mass="11633">MPHQEYPCVINHCATNLQLLLDLAIATSPLFPDGIQFCAAVTPNLCLPNATGAIPIQAVAAECGWNYHPSGYLTHLEYPIKLRCVYSESAARVVATQWRGFLSIDF</sequence>
<comment type="caution">
    <text evidence="1">The sequence shown here is derived from an EMBL/GenBank/DDBJ whole genome shotgun (WGS) entry which is preliminary data.</text>
</comment>
<dbReference type="OrthoDB" id="29253at2"/>
<accession>A0A2T1FQW5</accession>
<protein>
    <submittedName>
        <fullName evidence="1">Uncharacterized protein</fullName>
    </submittedName>
</protein>
<evidence type="ECO:0000313" key="2">
    <source>
        <dbReference type="Proteomes" id="UP000238937"/>
    </source>
</evidence>
<dbReference type="EMBL" id="PVWO01000460">
    <property type="protein sequence ID" value="PSB47386.1"/>
    <property type="molecule type" value="Genomic_DNA"/>
</dbReference>
<name>A0A2T1FQW5_9CYAN</name>